<dbReference type="SUPFAM" id="SSF160574">
    <property type="entry name" value="BT0923-like"/>
    <property type="match status" value="1"/>
</dbReference>
<organism evidence="2 3">
    <name type="scientific">Mucilaginibacter yixingensis</name>
    <dbReference type="NCBI Taxonomy" id="1295612"/>
    <lineage>
        <taxon>Bacteria</taxon>
        <taxon>Pseudomonadati</taxon>
        <taxon>Bacteroidota</taxon>
        <taxon>Sphingobacteriia</taxon>
        <taxon>Sphingobacteriales</taxon>
        <taxon>Sphingobacteriaceae</taxon>
        <taxon>Mucilaginibacter</taxon>
    </lineage>
</organism>
<gene>
    <name evidence="2" type="ORF">C8P68_10824</name>
</gene>
<feature type="domain" description="Putative beta-lactamase-inhibitor-like PepSY-like" evidence="1">
    <location>
        <begin position="79"/>
        <end position="140"/>
    </location>
</feature>
<proteinExistence type="predicted"/>
<accession>A0A2T5J5V1</accession>
<dbReference type="OrthoDB" id="787491at2"/>
<comment type="caution">
    <text evidence="2">The sequence shown here is derived from an EMBL/GenBank/DDBJ whole genome shotgun (WGS) entry which is preliminary data.</text>
</comment>
<dbReference type="RefSeq" id="WP_107830700.1">
    <property type="nucleotide sequence ID" value="NZ_CP160205.1"/>
</dbReference>
<dbReference type="Pfam" id="PF11396">
    <property type="entry name" value="PepSY_like"/>
    <property type="match status" value="3"/>
</dbReference>
<dbReference type="PROSITE" id="PS51257">
    <property type="entry name" value="PROKAR_LIPOPROTEIN"/>
    <property type="match status" value="1"/>
</dbReference>
<dbReference type="AlphaFoldDB" id="A0A2T5J5V1"/>
<keyword evidence="3" id="KW-1185">Reference proteome</keyword>
<dbReference type="Gene3D" id="3.40.1420.30">
    <property type="match status" value="1"/>
</dbReference>
<sequence>MKKLITHPFVMIALVAAGLLSACKKNSSVNTSSNSAANSSTGTVATIAAGNIAIALSSSVKADSVVLMHACTPGVRPDTVAFSALPASVGTYLTANYAGYTKQKAFKVLDRTGALTGYVVVINFNGKPVGLRFDTTGTFVSVLEQRERQDEDDDNPGWHKGGRFDDRDGMHLDTVAISALPTTIKTYFATNYATDTLVHAVVTKDTSYIVFSVNKGMFATAFSSKLAFIKRVQLNPRPVKKHTAIAQSALPVAITTYLTKTYPGYAFDKAFAETTNGVVDRYVVLIDASGTRYGLVFDMSGTFVKSIPVK</sequence>
<feature type="domain" description="Putative beta-lactamase-inhibitor-like PepSY-like" evidence="1">
    <location>
        <begin position="174"/>
        <end position="229"/>
    </location>
</feature>
<evidence type="ECO:0000259" key="1">
    <source>
        <dbReference type="Pfam" id="PF11396"/>
    </source>
</evidence>
<feature type="domain" description="Putative beta-lactamase-inhibitor-like PepSY-like" evidence="1">
    <location>
        <begin position="240"/>
        <end position="304"/>
    </location>
</feature>
<evidence type="ECO:0000313" key="3">
    <source>
        <dbReference type="Proteomes" id="UP000244168"/>
    </source>
</evidence>
<dbReference type="EMBL" id="QAOQ01000008">
    <property type="protein sequence ID" value="PTQ93562.1"/>
    <property type="molecule type" value="Genomic_DNA"/>
</dbReference>
<evidence type="ECO:0000313" key="2">
    <source>
        <dbReference type="EMBL" id="PTQ93562.1"/>
    </source>
</evidence>
<reference evidence="2 3" key="1">
    <citation type="submission" date="2018-04" db="EMBL/GenBank/DDBJ databases">
        <title>Genomic Encyclopedia of Archaeal and Bacterial Type Strains, Phase II (KMG-II): from individual species to whole genera.</title>
        <authorList>
            <person name="Goeker M."/>
        </authorList>
    </citation>
    <scope>NUCLEOTIDE SEQUENCE [LARGE SCALE GENOMIC DNA]</scope>
    <source>
        <strain evidence="2 3">DSM 26809</strain>
    </source>
</reference>
<dbReference type="Proteomes" id="UP000244168">
    <property type="component" value="Unassembled WGS sequence"/>
</dbReference>
<protein>
    <submittedName>
        <fullName evidence="2">Putative PepSY-like beta-lactamase-inhibitor</fullName>
    </submittedName>
</protein>
<name>A0A2T5J5V1_9SPHI</name>
<dbReference type="InterPro" id="IPR021533">
    <property type="entry name" value="PepSY-like"/>
</dbReference>